<dbReference type="OrthoDB" id="412240at2759"/>
<dbReference type="SUPFAM" id="SSF52151">
    <property type="entry name" value="FabD/lysophospholipase-like"/>
    <property type="match status" value="1"/>
</dbReference>
<feature type="transmembrane region" description="Helical" evidence="3">
    <location>
        <begin position="408"/>
        <end position="431"/>
    </location>
</feature>
<dbReference type="PROSITE" id="PS51635">
    <property type="entry name" value="PNPLA"/>
    <property type="match status" value="1"/>
</dbReference>
<keyword evidence="1 2" id="KW-0443">Lipid metabolism</keyword>
<evidence type="ECO:0000256" key="2">
    <source>
        <dbReference type="PROSITE-ProRule" id="PRU01161"/>
    </source>
</evidence>
<keyword evidence="7" id="KW-1185">Reference proteome</keyword>
<proteinExistence type="predicted"/>
<dbReference type="EMBL" id="BRYA01001187">
    <property type="protein sequence ID" value="GMI40195.1"/>
    <property type="molecule type" value="Genomic_DNA"/>
</dbReference>
<keyword evidence="2" id="KW-0442">Lipid degradation</keyword>
<evidence type="ECO:0000256" key="4">
    <source>
        <dbReference type="SAM" id="SignalP"/>
    </source>
</evidence>
<sequence>MLSLLLLLLLLVSPPPSTSDAICATPPYKKLVLEGGGVKGIAYGGCLAALAEAGLLDSIDGIAGSSAGSQAAAMIAAGYTGLEIVEELLALDFTMFLTDGSWNPLADTHAFMKRFGWFSGDTVVQELDKKLQQKTGLVNTTMAQLYNITKREFRVTAVDVITKRLIYIDRNSFPDMPVKLAVRASSSIPYFFRPVPWGKHLFVDGGCIRNLPHDAFPGDQGSILALSMRGKQKESVVDNIIDFSSALAETVLFGPSSANGLIEADDDETIDVVKVSFGNVGVTDFRISDVDKVELLERGYNSVNDRLLECNHPGATEGLPAWLVNLKQKMASEAKAKLERPRPPDYTKHFDSLYSSLETYTTQFKECIDVNGVAYGSCGVKGFGRIIRDETLLEIGGEIWDVLKRDQVMLVGFVVFAVSAIIVIAFSVIGFRAVKKKRRGRTLFLSKRKDKPN</sequence>
<evidence type="ECO:0000313" key="6">
    <source>
        <dbReference type="EMBL" id="GMI40195.1"/>
    </source>
</evidence>
<keyword evidence="2" id="KW-0378">Hydrolase</keyword>
<feature type="signal peptide" evidence="4">
    <location>
        <begin position="1"/>
        <end position="19"/>
    </location>
</feature>
<feature type="active site" description="Proton acceptor" evidence="2">
    <location>
        <position position="204"/>
    </location>
</feature>
<dbReference type="PANTHER" id="PTHR46394">
    <property type="entry name" value="ANNEXIN"/>
    <property type="match status" value="1"/>
</dbReference>
<dbReference type="PANTHER" id="PTHR46394:SF1">
    <property type="entry name" value="PNPLA DOMAIN-CONTAINING PROTEIN"/>
    <property type="match status" value="1"/>
</dbReference>
<evidence type="ECO:0000313" key="7">
    <source>
        <dbReference type="Proteomes" id="UP001165065"/>
    </source>
</evidence>
<feature type="chain" id="PRO_5040873915" description="PNPLA domain-containing protein" evidence="4">
    <location>
        <begin position="20"/>
        <end position="453"/>
    </location>
</feature>
<name>A0A9W7G8T7_9STRA</name>
<dbReference type="Proteomes" id="UP001165065">
    <property type="component" value="Unassembled WGS sequence"/>
</dbReference>
<feature type="short sequence motif" description="GXSXG" evidence="2">
    <location>
        <begin position="64"/>
        <end position="68"/>
    </location>
</feature>
<evidence type="ECO:0000256" key="3">
    <source>
        <dbReference type="SAM" id="Phobius"/>
    </source>
</evidence>
<reference evidence="7" key="1">
    <citation type="journal article" date="2023" name="Commun. Biol.">
        <title>Genome analysis of Parmales, the sister group of diatoms, reveals the evolutionary specialization of diatoms from phago-mixotrophs to photoautotrophs.</title>
        <authorList>
            <person name="Ban H."/>
            <person name="Sato S."/>
            <person name="Yoshikawa S."/>
            <person name="Yamada K."/>
            <person name="Nakamura Y."/>
            <person name="Ichinomiya M."/>
            <person name="Sato N."/>
            <person name="Blanc-Mathieu R."/>
            <person name="Endo H."/>
            <person name="Kuwata A."/>
            <person name="Ogata H."/>
        </authorList>
    </citation>
    <scope>NUCLEOTIDE SEQUENCE [LARGE SCALE GENOMIC DNA]</scope>
</reference>
<keyword evidence="3" id="KW-1133">Transmembrane helix</keyword>
<dbReference type="InterPro" id="IPR052580">
    <property type="entry name" value="Lipid_Hydrolase"/>
</dbReference>
<comment type="caution">
    <text evidence="6">The sequence shown here is derived from an EMBL/GenBank/DDBJ whole genome shotgun (WGS) entry which is preliminary data.</text>
</comment>
<dbReference type="AlphaFoldDB" id="A0A9W7G8T7"/>
<dbReference type="GO" id="GO:0016042">
    <property type="term" value="P:lipid catabolic process"/>
    <property type="evidence" value="ECO:0007669"/>
    <property type="project" value="UniProtKB-UniRule"/>
</dbReference>
<keyword evidence="4" id="KW-0732">Signal</keyword>
<keyword evidence="3" id="KW-0472">Membrane</keyword>
<feature type="short sequence motif" description="GXGXXG" evidence="2">
    <location>
        <begin position="35"/>
        <end position="40"/>
    </location>
</feature>
<dbReference type="Pfam" id="PF01734">
    <property type="entry name" value="Patatin"/>
    <property type="match status" value="1"/>
</dbReference>
<protein>
    <recommendedName>
        <fullName evidence="5">PNPLA domain-containing protein</fullName>
    </recommendedName>
</protein>
<accession>A0A9W7G8T7</accession>
<gene>
    <name evidence="6" type="ORF">TrCOL_g8466</name>
</gene>
<keyword evidence="3" id="KW-0812">Transmembrane</keyword>
<feature type="active site" description="Nucleophile" evidence="2">
    <location>
        <position position="66"/>
    </location>
</feature>
<dbReference type="InterPro" id="IPR016035">
    <property type="entry name" value="Acyl_Trfase/lysoPLipase"/>
</dbReference>
<feature type="domain" description="PNPLA" evidence="5">
    <location>
        <begin position="31"/>
        <end position="217"/>
    </location>
</feature>
<evidence type="ECO:0000259" key="5">
    <source>
        <dbReference type="PROSITE" id="PS51635"/>
    </source>
</evidence>
<dbReference type="InterPro" id="IPR002641">
    <property type="entry name" value="PNPLA_dom"/>
</dbReference>
<organism evidence="6 7">
    <name type="scientific">Triparma columacea</name>
    <dbReference type="NCBI Taxonomy" id="722753"/>
    <lineage>
        <taxon>Eukaryota</taxon>
        <taxon>Sar</taxon>
        <taxon>Stramenopiles</taxon>
        <taxon>Ochrophyta</taxon>
        <taxon>Bolidophyceae</taxon>
        <taxon>Parmales</taxon>
        <taxon>Triparmaceae</taxon>
        <taxon>Triparma</taxon>
    </lineage>
</organism>
<dbReference type="Gene3D" id="3.40.1090.10">
    <property type="entry name" value="Cytosolic phospholipase A2 catalytic domain"/>
    <property type="match status" value="1"/>
</dbReference>
<evidence type="ECO:0000256" key="1">
    <source>
        <dbReference type="ARBA" id="ARBA00023098"/>
    </source>
</evidence>
<feature type="short sequence motif" description="DGA/G" evidence="2">
    <location>
        <begin position="204"/>
        <end position="206"/>
    </location>
</feature>
<dbReference type="GO" id="GO:0016787">
    <property type="term" value="F:hydrolase activity"/>
    <property type="evidence" value="ECO:0007669"/>
    <property type="project" value="UniProtKB-UniRule"/>
</dbReference>